<evidence type="ECO:0000256" key="1">
    <source>
        <dbReference type="SAM" id="Phobius"/>
    </source>
</evidence>
<keyword evidence="3" id="KW-1185">Reference proteome</keyword>
<dbReference type="EMBL" id="FN653020">
    <property type="protein sequence ID" value="CBY23013.1"/>
    <property type="molecule type" value="Genomic_DNA"/>
</dbReference>
<feature type="transmembrane region" description="Helical" evidence="1">
    <location>
        <begin position="12"/>
        <end position="34"/>
    </location>
</feature>
<keyword evidence="1" id="KW-0812">Transmembrane</keyword>
<keyword evidence="1" id="KW-0472">Membrane</keyword>
<sequence length="99" mass="11183">MEEKPTVPTKIMAGTLILSFLICSVLTGTLVLVFDRVLAKKSELIDDSPAKHRMEKIVWMTTKGSQNQANELRDADIELSHEMLENMDKEKAIKDAPRK</sequence>
<dbReference type="AlphaFoldDB" id="E4X0X8"/>
<organism evidence="2">
    <name type="scientific">Oikopleura dioica</name>
    <name type="common">Tunicate</name>
    <dbReference type="NCBI Taxonomy" id="34765"/>
    <lineage>
        <taxon>Eukaryota</taxon>
        <taxon>Metazoa</taxon>
        <taxon>Chordata</taxon>
        <taxon>Tunicata</taxon>
        <taxon>Appendicularia</taxon>
        <taxon>Copelata</taxon>
        <taxon>Oikopleuridae</taxon>
        <taxon>Oikopleura</taxon>
    </lineage>
</organism>
<reference evidence="2" key="1">
    <citation type="journal article" date="2010" name="Science">
        <title>Plasticity of animal genome architecture unmasked by rapid evolution of a pelagic tunicate.</title>
        <authorList>
            <person name="Denoeud F."/>
            <person name="Henriet S."/>
            <person name="Mungpakdee S."/>
            <person name="Aury J.M."/>
            <person name="Da Silva C."/>
            <person name="Brinkmann H."/>
            <person name="Mikhaleva J."/>
            <person name="Olsen L.C."/>
            <person name="Jubin C."/>
            <person name="Canestro C."/>
            <person name="Bouquet J.M."/>
            <person name="Danks G."/>
            <person name="Poulain J."/>
            <person name="Campsteijn C."/>
            <person name="Adamski M."/>
            <person name="Cross I."/>
            <person name="Yadetie F."/>
            <person name="Muffato M."/>
            <person name="Louis A."/>
            <person name="Butcher S."/>
            <person name="Tsagkogeorga G."/>
            <person name="Konrad A."/>
            <person name="Singh S."/>
            <person name="Jensen M.F."/>
            <person name="Cong E.H."/>
            <person name="Eikeseth-Otteraa H."/>
            <person name="Noel B."/>
            <person name="Anthouard V."/>
            <person name="Porcel B.M."/>
            <person name="Kachouri-Lafond R."/>
            <person name="Nishino A."/>
            <person name="Ugolini M."/>
            <person name="Chourrout P."/>
            <person name="Nishida H."/>
            <person name="Aasland R."/>
            <person name="Huzurbazar S."/>
            <person name="Westhof E."/>
            <person name="Delsuc F."/>
            <person name="Lehrach H."/>
            <person name="Reinhardt R."/>
            <person name="Weissenbach J."/>
            <person name="Roy S.W."/>
            <person name="Artiguenave F."/>
            <person name="Postlethwait J.H."/>
            <person name="Manak J.R."/>
            <person name="Thompson E.M."/>
            <person name="Jaillon O."/>
            <person name="Du Pasquier L."/>
            <person name="Boudinot P."/>
            <person name="Liberles D.A."/>
            <person name="Volff J.N."/>
            <person name="Philippe H."/>
            <person name="Lenhard B."/>
            <person name="Roest Crollius H."/>
            <person name="Wincker P."/>
            <person name="Chourrout D."/>
        </authorList>
    </citation>
    <scope>NUCLEOTIDE SEQUENCE [LARGE SCALE GENOMIC DNA]</scope>
</reference>
<evidence type="ECO:0000313" key="2">
    <source>
        <dbReference type="EMBL" id="CBY23013.1"/>
    </source>
</evidence>
<accession>E4X0X8</accession>
<keyword evidence="1" id="KW-1133">Transmembrane helix</keyword>
<protein>
    <submittedName>
        <fullName evidence="2">Uncharacterized protein</fullName>
    </submittedName>
</protein>
<name>E4X0X8_OIKDI</name>
<proteinExistence type="predicted"/>
<dbReference type="Proteomes" id="UP000001307">
    <property type="component" value="Unassembled WGS sequence"/>
</dbReference>
<dbReference type="InParanoid" id="E4X0X8"/>
<evidence type="ECO:0000313" key="3">
    <source>
        <dbReference type="Proteomes" id="UP000001307"/>
    </source>
</evidence>
<gene>
    <name evidence="2" type="ORF">GSOID_T00014936001</name>
</gene>